<feature type="domain" description="DUF6537" evidence="2">
    <location>
        <begin position="13"/>
        <end position="64"/>
    </location>
</feature>
<evidence type="ECO:0000256" key="1">
    <source>
        <dbReference type="SAM" id="MobiDB-lite"/>
    </source>
</evidence>
<feature type="region of interest" description="Disordered" evidence="1">
    <location>
        <begin position="70"/>
        <end position="104"/>
    </location>
</feature>
<sequence length="132" mass="14150">MALMASTPPAGLLIEDYRCTVRNALSSAHPDLDVVAQLAELPDMVRGYEHIKLDNIAAYHQRQAELLGKQSLSPHATLTGASQASSRPRPGGRRAARRERPRRQALITLGAGGAPPVAAAAWGRTALYCATW</sequence>
<dbReference type="InterPro" id="IPR046667">
    <property type="entry name" value="DUF6537"/>
</dbReference>
<feature type="compositionally biased region" description="Basic residues" evidence="1">
    <location>
        <begin position="90"/>
        <end position="103"/>
    </location>
</feature>
<accession>A0ABT5YWA3</accession>
<evidence type="ECO:0000259" key="2">
    <source>
        <dbReference type="Pfam" id="PF20169"/>
    </source>
</evidence>
<gene>
    <name evidence="3" type="ORF">P2L57_09045</name>
</gene>
<evidence type="ECO:0000313" key="3">
    <source>
        <dbReference type="EMBL" id="MDF2255867.1"/>
    </source>
</evidence>
<keyword evidence="4" id="KW-1185">Reference proteome</keyword>
<feature type="compositionally biased region" description="Polar residues" evidence="1">
    <location>
        <begin position="70"/>
        <end position="81"/>
    </location>
</feature>
<dbReference type="EMBL" id="JARHTQ010000004">
    <property type="protein sequence ID" value="MDF2255867.1"/>
    <property type="molecule type" value="Genomic_DNA"/>
</dbReference>
<organism evidence="3 4">
    <name type="scientific">Streptantibioticus ferralitis</name>
    <dbReference type="NCBI Taxonomy" id="236510"/>
    <lineage>
        <taxon>Bacteria</taxon>
        <taxon>Bacillati</taxon>
        <taxon>Actinomycetota</taxon>
        <taxon>Actinomycetes</taxon>
        <taxon>Kitasatosporales</taxon>
        <taxon>Streptomycetaceae</taxon>
        <taxon>Streptantibioticus</taxon>
    </lineage>
</organism>
<comment type="caution">
    <text evidence="3">The sequence shown here is derived from an EMBL/GenBank/DDBJ whole genome shotgun (WGS) entry which is preliminary data.</text>
</comment>
<reference evidence="3 4" key="1">
    <citation type="submission" date="2023-03" db="EMBL/GenBank/DDBJ databases">
        <title>Draft genome sequence of type strain Streptomyces ferralitis JCM 14344.</title>
        <authorList>
            <person name="Klaysubun C."/>
            <person name="Duangmal K."/>
        </authorList>
    </citation>
    <scope>NUCLEOTIDE SEQUENCE [LARGE SCALE GENOMIC DNA]</scope>
    <source>
        <strain evidence="3 4">JCM 14344</strain>
    </source>
</reference>
<dbReference type="Pfam" id="PF20169">
    <property type="entry name" value="DUF6537"/>
    <property type="match status" value="1"/>
</dbReference>
<evidence type="ECO:0000313" key="4">
    <source>
        <dbReference type="Proteomes" id="UP001220022"/>
    </source>
</evidence>
<name>A0ABT5YWA3_9ACTN</name>
<dbReference type="Proteomes" id="UP001220022">
    <property type="component" value="Unassembled WGS sequence"/>
</dbReference>
<proteinExistence type="predicted"/>
<protein>
    <recommendedName>
        <fullName evidence="2">DUF6537 domain-containing protein</fullName>
    </recommendedName>
</protein>